<feature type="transmembrane region" description="Helical" evidence="1">
    <location>
        <begin position="177"/>
        <end position="197"/>
    </location>
</feature>
<feature type="transmembrane region" description="Helical" evidence="1">
    <location>
        <begin position="361"/>
        <end position="381"/>
    </location>
</feature>
<feature type="transmembrane region" description="Helical" evidence="1">
    <location>
        <begin position="431"/>
        <end position="456"/>
    </location>
</feature>
<feature type="transmembrane region" description="Helical" evidence="1">
    <location>
        <begin position="203"/>
        <end position="221"/>
    </location>
</feature>
<evidence type="ECO:0000313" key="2">
    <source>
        <dbReference type="EMBL" id="MFC7060985.1"/>
    </source>
</evidence>
<sequence length="461" mass="54741">MNFSTWEVYRWVRQQRFRKKLDLYKQAFQLAFDVTLMVYCMIFGIAFLFMVADWLNQYLPLVERWQINLEEWVWILPSVVLLRACAQSFFYSGIAFTTSELKLSMLPHTRLQLLWHMAIERGFWHMFGTFLLALILGMVTPFSYSLLLYFTLSYSLFFTLSMFLHWKLYSLRRWLKLIVIVSIFFIVGAFRWVTIFLEWNESLIGLFLGLGLLGINIYLMPRLLRHVDWGRVVEMNDARVWNIQLISHMTKVPIKPPKRYGILQTFLRNRRAKHRFTNIYQLYHRLWRSHLHQQFGFVWKTVGIGIIIIGILPFQADWVIYISVPIAFFVYIEMAASLFADQFRGQPILSVLPIEEKGWRHTYAWWAMVGMTLLFIAFFLIGWTIVGLNISLCIQFLALVVWSKLDLDQRLKERMNALQRKSIKDQEGGRVLGYLFLGFGMYFPPAVVGVFLPYLLARYIK</sequence>
<keyword evidence="1" id="KW-0472">Membrane</keyword>
<evidence type="ECO:0000256" key="1">
    <source>
        <dbReference type="SAM" id="Phobius"/>
    </source>
</evidence>
<keyword evidence="1" id="KW-0812">Transmembrane</keyword>
<feature type="transmembrane region" description="Helical" evidence="1">
    <location>
        <begin position="72"/>
        <end position="101"/>
    </location>
</feature>
<name>A0ABW2EFA0_9BACI</name>
<feature type="transmembrane region" description="Helical" evidence="1">
    <location>
        <begin position="122"/>
        <end position="140"/>
    </location>
</feature>
<keyword evidence="3" id="KW-1185">Reference proteome</keyword>
<dbReference type="EMBL" id="JBHSZV010000010">
    <property type="protein sequence ID" value="MFC7060985.1"/>
    <property type="molecule type" value="Genomic_DNA"/>
</dbReference>
<reference evidence="3" key="1">
    <citation type="journal article" date="2019" name="Int. J. Syst. Evol. Microbiol.">
        <title>The Global Catalogue of Microorganisms (GCM) 10K type strain sequencing project: providing services to taxonomists for standard genome sequencing and annotation.</title>
        <authorList>
            <consortium name="The Broad Institute Genomics Platform"/>
            <consortium name="The Broad Institute Genome Sequencing Center for Infectious Disease"/>
            <person name="Wu L."/>
            <person name="Ma J."/>
        </authorList>
    </citation>
    <scope>NUCLEOTIDE SEQUENCE [LARGE SCALE GENOMIC DNA]</scope>
    <source>
        <strain evidence="3">CGMCC 4.1621</strain>
    </source>
</reference>
<keyword evidence="1" id="KW-1133">Transmembrane helix</keyword>
<proteinExistence type="predicted"/>
<gene>
    <name evidence="2" type="ORF">ACFQIC_03760</name>
</gene>
<evidence type="ECO:0008006" key="4">
    <source>
        <dbReference type="Google" id="ProtNLM"/>
    </source>
</evidence>
<evidence type="ECO:0000313" key="3">
    <source>
        <dbReference type="Proteomes" id="UP001596410"/>
    </source>
</evidence>
<feature type="transmembrane region" description="Helical" evidence="1">
    <location>
        <begin position="295"/>
        <end position="312"/>
    </location>
</feature>
<protein>
    <recommendedName>
        <fullName evidence="4">ABC transporter permease</fullName>
    </recommendedName>
</protein>
<accession>A0ABW2EFA0</accession>
<feature type="transmembrane region" description="Helical" evidence="1">
    <location>
        <begin position="27"/>
        <end position="52"/>
    </location>
</feature>
<dbReference type="RefSeq" id="WP_204708668.1">
    <property type="nucleotide sequence ID" value="NZ_JBHSZV010000010.1"/>
</dbReference>
<comment type="caution">
    <text evidence="2">The sequence shown here is derived from an EMBL/GenBank/DDBJ whole genome shotgun (WGS) entry which is preliminary data.</text>
</comment>
<dbReference type="Proteomes" id="UP001596410">
    <property type="component" value="Unassembled WGS sequence"/>
</dbReference>
<feature type="transmembrane region" description="Helical" evidence="1">
    <location>
        <begin position="146"/>
        <end position="165"/>
    </location>
</feature>
<organism evidence="2 3">
    <name type="scientific">Halobacillus seohaensis</name>
    <dbReference type="NCBI Taxonomy" id="447421"/>
    <lineage>
        <taxon>Bacteria</taxon>
        <taxon>Bacillati</taxon>
        <taxon>Bacillota</taxon>
        <taxon>Bacilli</taxon>
        <taxon>Bacillales</taxon>
        <taxon>Bacillaceae</taxon>
        <taxon>Halobacillus</taxon>
    </lineage>
</organism>
<feature type="transmembrane region" description="Helical" evidence="1">
    <location>
        <begin position="318"/>
        <end position="340"/>
    </location>
</feature>